<proteinExistence type="predicted"/>
<feature type="signal peptide" evidence="2">
    <location>
        <begin position="1"/>
        <end position="23"/>
    </location>
</feature>
<evidence type="ECO:0000313" key="3">
    <source>
        <dbReference type="EMBL" id="TFK57719.1"/>
    </source>
</evidence>
<protein>
    <submittedName>
        <fullName evidence="3">Uncharacterized protein</fullName>
    </submittedName>
</protein>
<dbReference type="PANTHER" id="PTHR34587:SF2">
    <property type="entry name" value="G-PROTEIN COUPLED RECEPTORS FAMILY 1 PROFILE DOMAIN-CONTAINING PROTEIN"/>
    <property type="match status" value="1"/>
</dbReference>
<dbReference type="PANTHER" id="PTHR34587">
    <property type="entry name" value="VWFA DOMAIN-CONTAINING PROTEIN"/>
    <property type="match status" value="1"/>
</dbReference>
<sequence>MKFSTTFAALFVLAPFIAQQAVAVPQFGKGGFGQGQGAQGGKGGNAAAAKNAGKASSTAAKAASTKAAPTAAAAKGGNAAAAGGDLQNSLSEHLVAYTSCIELTHSPALDPSVLAKGFENDGQSQPAAGQVASKTSSNNFINFCATVPQLPITNGQQVKTGSCNPAPMGVIAATTKMPSSKFVFPPNGGNVAANKAFTIQMAIKNLGTGNFVNANENYFSAPQFTDNSGTITGHSHVVIEQLDSMGQTTPTDPTKFAFFKGLNDAAVNGVLTADVTSGLPAGTYRMASINSAANHQPVLVAVAQHGSLDDMVYFTVGGNGAAANNSAAGAGQGAAAAAGKGAAAAGKGAAAGNAAGKGAAGNAAAAGKGAAGNAAKGKGGKKNRRFAREYHH</sequence>
<name>A0A5C3NIG3_9AGAM</name>
<keyword evidence="2" id="KW-0732">Signal</keyword>
<feature type="region of interest" description="Disordered" evidence="1">
    <location>
        <begin position="369"/>
        <end position="392"/>
    </location>
</feature>
<organism evidence="3 4">
    <name type="scientific">Heliocybe sulcata</name>
    <dbReference type="NCBI Taxonomy" id="5364"/>
    <lineage>
        <taxon>Eukaryota</taxon>
        <taxon>Fungi</taxon>
        <taxon>Dikarya</taxon>
        <taxon>Basidiomycota</taxon>
        <taxon>Agaricomycotina</taxon>
        <taxon>Agaricomycetes</taxon>
        <taxon>Gloeophyllales</taxon>
        <taxon>Gloeophyllaceae</taxon>
        <taxon>Heliocybe</taxon>
    </lineage>
</organism>
<dbReference type="AlphaFoldDB" id="A0A5C3NIG3"/>
<dbReference type="EMBL" id="ML213503">
    <property type="protein sequence ID" value="TFK57719.1"/>
    <property type="molecule type" value="Genomic_DNA"/>
</dbReference>
<gene>
    <name evidence="3" type="ORF">OE88DRAFT_1746758</name>
</gene>
<dbReference type="STRING" id="5364.A0A5C3NIG3"/>
<feature type="chain" id="PRO_5023093259" evidence="2">
    <location>
        <begin position="24"/>
        <end position="392"/>
    </location>
</feature>
<evidence type="ECO:0000313" key="4">
    <source>
        <dbReference type="Proteomes" id="UP000305948"/>
    </source>
</evidence>
<keyword evidence="4" id="KW-1185">Reference proteome</keyword>
<evidence type="ECO:0000256" key="1">
    <source>
        <dbReference type="SAM" id="MobiDB-lite"/>
    </source>
</evidence>
<reference evidence="3 4" key="1">
    <citation type="journal article" date="2019" name="Nat. Ecol. Evol.">
        <title>Megaphylogeny resolves global patterns of mushroom evolution.</title>
        <authorList>
            <person name="Varga T."/>
            <person name="Krizsan K."/>
            <person name="Foldi C."/>
            <person name="Dima B."/>
            <person name="Sanchez-Garcia M."/>
            <person name="Sanchez-Ramirez S."/>
            <person name="Szollosi G.J."/>
            <person name="Szarkandi J.G."/>
            <person name="Papp V."/>
            <person name="Albert L."/>
            <person name="Andreopoulos W."/>
            <person name="Angelini C."/>
            <person name="Antonin V."/>
            <person name="Barry K.W."/>
            <person name="Bougher N.L."/>
            <person name="Buchanan P."/>
            <person name="Buyck B."/>
            <person name="Bense V."/>
            <person name="Catcheside P."/>
            <person name="Chovatia M."/>
            <person name="Cooper J."/>
            <person name="Damon W."/>
            <person name="Desjardin D."/>
            <person name="Finy P."/>
            <person name="Geml J."/>
            <person name="Haridas S."/>
            <person name="Hughes K."/>
            <person name="Justo A."/>
            <person name="Karasinski D."/>
            <person name="Kautmanova I."/>
            <person name="Kiss B."/>
            <person name="Kocsube S."/>
            <person name="Kotiranta H."/>
            <person name="LaButti K.M."/>
            <person name="Lechner B.E."/>
            <person name="Liimatainen K."/>
            <person name="Lipzen A."/>
            <person name="Lukacs Z."/>
            <person name="Mihaltcheva S."/>
            <person name="Morgado L.N."/>
            <person name="Niskanen T."/>
            <person name="Noordeloos M.E."/>
            <person name="Ohm R.A."/>
            <person name="Ortiz-Santana B."/>
            <person name="Ovrebo C."/>
            <person name="Racz N."/>
            <person name="Riley R."/>
            <person name="Savchenko A."/>
            <person name="Shiryaev A."/>
            <person name="Soop K."/>
            <person name="Spirin V."/>
            <person name="Szebenyi C."/>
            <person name="Tomsovsky M."/>
            <person name="Tulloss R.E."/>
            <person name="Uehling J."/>
            <person name="Grigoriev I.V."/>
            <person name="Vagvolgyi C."/>
            <person name="Papp T."/>
            <person name="Martin F.M."/>
            <person name="Miettinen O."/>
            <person name="Hibbett D.S."/>
            <person name="Nagy L.G."/>
        </authorList>
    </citation>
    <scope>NUCLEOTIDE SEQUENCE [LARGE SCALE GENOMIC DNA]</scope>
    <source>
        <strain evidence="3 4">OMC1185</strain>
    </source>
</reference>
<dbReference type="Proteomes" id="UP000305948">
    <property type="component" value="Unassembled WGS sequence"/>
</dbReference>
<dbReference type="InterPro" id="IPR053216">
    <property type="entry name" value="Appressorial_penetr-assoc"/>
</dbReference>
<accession>A0A5C3NIG3</accession>
<dbReference type="OrthoDB" id="2336871at2759"/>
<evidence type="ECO:0000256" key="2">
    <source>
        <dbReference type="SAM" id="SignalP"/>
    </source>
</evidence>